<evidence type="ECO:0000313" key="3">
    <source>
        <dbReference type="EMBL" id="KAF4033726.1"/>
    </source>
</evidence>
<evidence type="ECO:0000256" key="2">
    <source>
        <dbReference type="SAM" id="SignalP"/>
    </source>
</evidence>
<organism evidence="3 4">
    <name type="scientific">Phytophthora infestans</name>
    <name type="common">Potato late blight agent</name>
    <name type="synonym">Botrytis infestans</name>
    <dbReference type="NCBI Taxonomy" id="4787"/>
    <lineage>
        <taxon>Eukaryota</taxon>
        <taxon>Sar</taxon>
        <taxon>Stramenopiles</taxon>
        <taxon>Oomycota</taxon>
        <taxon>Peronosporomycetes</taxon>
        <taxon>Peronosporales</taxon>
        <taxon>Peronosporaceae</taxon>
        <taxon>Phytophthora</taxon>
    </lineage>
</organism>
<dbReference type="EMBL" id="WSZM01000410">
    <property type="protein sequence ID" value="KAF4033726.1"/>
    <property type="molecule type" value="Genomic_DNA"/>
</dbReference>
<evidence type="ECO:0008006" key="5">
    <source>
        <dbReference type="Google" id="ProtNLM"/>
    </source>
</evidence>
<feature type="chain" id="PRO_5032870488" description="Secreted RxLR effector peptide protein" evidence="2">
    <location>
        <begin position="23"/>
        <end position="195"/>
    </location>
</feature>
<proteinExistence type="predicted"/>
<evidence type="ECO:0000313" key="4">
    <source>
        <dbReference type="Proteomes" id="UP000602510"/>
    </source>
</evidence>
<feature type="compositionally biased region" description="Polar residues" evidence="1">
    <location>
        <begin position="22"/>
        <end position="44"/>
    </location>
</feature>
<dbReference type="AlphaFoldDB" id="A0A833WQA7"/>
<evidence type="ECO:0000256" key="1">
    <source>
        <dbReference type="SAM" id="MobiDB-lite"/>
    </source>
</evidence>
<gene>
    <name evidence="3" type="ORF">GN244_ATG14360</name>
</gene>
<sequence>MQSGYVLLVALATLVFSQETSGSTLSFPSTSPLDSVNEQESNLSLRRHTEDHAVDKEERAPTWIKKLTNLADLGNAKLPDLGKFKLNLPDWEKIAGCGKATDTASKLLSAKSYDSRLEIISGVKDIDEMKALFAMSKPFLKKMFPDYDDTTSLEALSTMIKNSDLKEDVKALALLAFQRYADSVRAGTSKLDVSP</sequence>
<dbReference type="Proteomes" id="UP000602510">
    <property type="component" value="Unassembled WGS sequence"/>
</dbReference>
<name>A0A833WQA7_PHYIN</name>
<reference evidence="3" key="1">
    <citation type="submission" date="2020-04" db="EMBL/GenBank/DDBJ databases">
        <title>Hybrid Assembly of Korean Phytophthora infestans isolates.</title>
        <authorList>
            <person name="Prokchorchik M."/>
            <person name="Lee Y."/>
            <person name="Seo J."/>
            <person name="Cho J.-H."/>
            <person name="Park Y.-E."/>
            <person name="Jang D.-C."/>
            <person name="Im J.-S."/>
            <person name="Choi J.-G."/>
            <person name="Park H.-J."/>
            <person name="Lee G.-B."/>
            <person name="Lee Y.-G."/>
            <person name="Hong S.-Y."/>
            <person name="Cho K."/>
            <person name="Sohn K.H."/>
        </authorList>
    </citation>
    <scope>NUCLEOTIDE SEQUENCE</scope>
    <source>
        <strain evidence="3">KR_1_A1</strain>
    </source>
</reference>
<keyword evidence="2" id="KW-0732">Signal</keyword>
<accession>A0A833WQA7</accession>
<comment type="caution">
    <text evidence="3">The sequence shown here is derived from an EMBL/GenBank/DDBJ whole genome shotgun (WGS) entry which is preliminary data.</text>
</comment>
<feature type="region of interest" description="Disordered" evidence="1">
    <location>
        <begin position="22"/>
        <end position="57"/>
    </location>
</feature>
<keyword evidence="4" id="KW-1185">Reference proteome</keyword>
<protein>
    <recommendedName>
        <fullName evidence="5">Secreted RxLR effector peptide protein</fullName>
    </recommendedName>
</protein>
<feature type="compositionally biased region" description="Basic and acidic residues" evidence="1">
    <location>
        <begin position="47"/>
        <end position="57"/>
    </location>
</feature>
<feature type="signal peptide" evidence="2">
    <location>
        <begin position="1"/>
        <end position="22"/>
    </location>
</feature>